<gene>
    <name evidence="3" type="ORF">AADG42_13190</name>
</gene>
<evidence type="ECO:0000256" key="2">
    <source>
        <dbReference type="SAM" id="Phobius"/>
    </source>
</evidence>
<feature type="compositionally biased region" description="Polar residues" evidence="1">
    <location>
        <begin position="83"/>
        <end position="92"/>
    </location>
</feature>
<dbReference type="RefSeq" id="WP_425309672.1">
    <property type="nucleotide sequence ID" value="NZ_CP154795.1"/>
</dbReference>
<evidence type="ECO:0000313" key="4">
    <source>
        <dbReference type="Proteomes" id="UP001442841"/>
    </source>
</evidence>
<evidence type="ECO:0000256" key="1">
    <source>
        <dbReference type="SAM" id="MobiDB-lite"/>
    </source>
</evidence>
<dbReference type="EMBL" id="CP154795">
    <property type="protein sequence ID" value="XAN08217.1"/>
    <property type="molecule type" value="Genomic_DNA"/>
</dbReference>
<accession>A0ABZ3FS44</accession>
<feature type="compositionally biased region" description="Basic and acidic residues" evidence="1">
    <location>
        <begin position="70"/>
        <end position="81"/>
    </location>
</feature>
<feature type="transmembrane region" description="Helical" evidence="2">
    <location>
        <begin position="27"/>
        <end position="45"/>
    </location>
</feature>
<keyword evidence="2" id="KW-0472">Membrane</keyword>
<feature type="region of interest" description="Disordered" evidence="1">
    <location>
        <begin position="66"/>
        <end position="92"/>
    </location>
</feature>
<name>A0ABZ3FS44_9ACTN</name>
<evidence type="ECO:0008006" key="5">
    <source>
        <dbReference type="Google" id="ProtNLM"/>
    </source>
</evidence>
<sequence>MTQTLEQPRHAAGEPRRKPVRRWPHRMVPILLILLGVLVIIYPIIATEYNNYRQQEFARKYLTQVNETDPNTRNEDLERARTYNATLPHQAL</sequence>
<reference evidence="3 4" key="1">
    <citation type="submission" date="2024-04" db="EMBL/GenBank/DDBJ databases">
        <title>Isolation of an actinomycete strain from pig manure.</title>
        <authorList>
            <person name="Gong T."/>
            <person name="Yu Z."/>
            <person name="An M."/>
            <person name="Wei C."/>
            <person name="Yang W."/>
            <person name="Liu L."/>
        </authorList>
    </citation>
    <scope>NUCLEOTIDE SEQUENCE [LARGE SCALE GENOMIC DNA]</scope>
    <source>
        <strain evidence="3 4">ZF39</strain>
    </source>
</reference>
<keyword evidence="2" id="KW-1133">Transmembrane helix</keyword>
<protein>
    <recommendedName>
        <fullName evidence="5">Class C sortase</fullName>
    </recommendedName>
</protein>
<organism evidence="3 4">
    <name type="scientific">Ammonicoccus fulvus</name>
    <dbReference type="NCBI Taxonomy" id="3138240"/>
    <lineage>
        <taxon>Bacteria</taxon>
        <taxon>Bacillati</taxon>
        <taxon>Actinomycetota</taxon>
        <taxon>Actinomycetes</taxon>
        <taxon>Propionibacteriales</taxon>
        <taxon>Propionibacteriaceae</taxon>
        <taxon>Ammonicoccus</taxon>
    </lineage>
</organism>
<keyword evidence="4" id="KW-1185">Reference proteome</keyword>
<dbReference type="Proteomes" id="UP001442841">
    <property type="component" value="Chromosome"/>
</dbReference>
<evidence type="ECO:0000313" key="3">
    <source>
        <dbReference type="EMBL" id="XAN08217.1"/>
    </source>
</evidence>
<keyword evidence="2" id="KW-0812">Transmembrane</keyword>
<proteinExistence type="predicted"/>